<reference evidence="3" key="1">
    <citation type="submission" date="2016-10" db="EMBL/GenBank/DDBJ databases">
        <title>Comparative genomics uncovers the prolific and rare metabolic potential of the cyanobacterial genus Moorea.</title>
        <authorList>
            <person name="Leao T."/>
            <person name="Castelao G."/>
            <person name="Korobeynikov A."/>
            <person name="Monroe E.A."/>
            <person name="Podell S."/>
            <person name="Glukhov E."/>
            <person name="Allen E."/>
            <person name="Gerwick W.H."/>
            <person name="Gerwick L."/>
        </authorList>
    </citation>
    <scope>NUCLEOTIDE SEQUENCE [LARGE SCALE GENOMIC DNA]</scope>
    <source>
        <strain evidence="3">PAL-8-15-08-1</strain>
    </source>
</reference>
<dbReference type="GO" id="GO:0030151">
    <property type="term" value="F:molybdenum ion binding"/>
    <property type="evidence" value="ECO:0007669"/>
    <property type="project" value="InterPro"/>
</dbReference>
<dbReference type="Proteomes" id="UP000177870">
    <property type="component" value="Chromosome"/>
</dbReference>
<feature type="domain" description="MOSC" evidence="1">
    <location>
        <begin position="92"/>
        <end position="263"/>
    </location>
</feature>
<evidence type="ECO:0000313" key="3">
    <source>
        <dbReference type="Proteomes" id="UP000177870"/>
    </source>
</evidence>
<dbReference type="OrthoDB" id="581532at2"/>
<dbReference type="SUPFAM" id="SSF141673">
    <property type="entry name" value="MOSC N-terminal domain-like"/>
    <property type="match status" value="1"/>
</dbReference>
<protein>
    <submittedName>
        <fullName evidence="2">MOSC domain-containing protein</fullName>
    </submittedName>
</protein>
<dbReference type="InterPro" id="IPR005303">
    <property type="entry name" value="MOCOS_middle"/>
</dbReference>
<dbReference type="STRING" id="1458985.BJP34_08185"/>
<dbReference type="InterPro" id="IPR011037">
    <property type="entry name" value="Pyrv_Knase-like_insert_dom_sf"/>
</dbReference>
<name>A0A1D8TP45_9CYAN</name>
<gene>
    <name evidence="2" type="ORF">BJP34_08185</name>
</gene>
<dbReference type="EMBL" id="CP017599">
    <property type="protein sequence ID" value="AOW99438.1"/>
    <property type="molecule type" value="Genomic_DNA"/>
</dbReference>
<dbReference type="InterPro" id="IPR005302">
    <property type="entry name" value="MoCF_Sase_C"/>
</dbReference>
<evidence type="ECO:0000313" key="2">
    <source>
        <dbReference type="EMBL" id="AOW99438.1"/>
    </source>
</evidence>
<dbReference type="RefSeq" id="WP_070391921.1">
    <property type="nucleotide sequence ID" value="NZ_CP017599.1"/>
</dbReference>
<dbReference type="GO" id="GO:0030170">
    <property type="term" value="F:pyridoxal phosphate binding"/>
    <property type="evidence" value="ECO:0007669"/>
    <property type="project" value="InterPro"/>
</dbReference>
<dbReference type="Pfam" id="PF03476">
    <property type="entry name" value="MOSC_N"/>
    <property type="match status" value="1"/>
</dbReference>
<dbReference type="KEGG" id="mpro:BJP34_08185"/>
<dbReference type="Pfam" id="PF03473">
    <property type="entry name" value="MOSC"/>
    <property type="match status" value="1"/>
</dbReference>
<organism evidence="2 3">
    <name type="scientific">Moorena producens PAL-8-15-08-1</name>
    <dbReference type="NCBI Taxonomy" id="1458985"/>
    <lineage>
        <taxon>Bacteria</taxon>
        <taxon>Bacillati</taxon>
        <taxon>Cyanobacteriota</taxon>
        <taxon>Cyanophyceae</taxon>
        <taxon>Coleofasciculales</taxon>
        <taxon>Coleofasciculaceae</taxon>
        <taxon>Moorena</taxon>
    </lineage>
</organism>
<dbReference type="SUPFAM" id="SSF50800">
    <property type="entry name" value="PK beta-barrel domain-like"/>
    <property type="match status" value="1"/>
</dbReference>
<sequence>MKIAIPYLKAIYIYPIKSLDRIELQTATLLKSGALNHDREFALLDQQGKFVNGKRNAKVHLLRSVFHIESQLLSLQIQGTNQNITFHIDHGRTALEAWLKDYFDFPVKVVQNTSTGFPDDTNALGPTIISSATIETVASWFPEISPEDIRRRVRANLEIGGVPAFWEDQLFTESGQSIHFKVGEALIEGINPCQRCIVLARDPQTGEATANFQKTFMARRKETLPSWTTSARFNHFYKLSVNTNVPASEAGKFLHQGDPIQILKVSQD</sequence>
<proteinExistence type="predicted"/>
<evidence type="ECO:0000259" key="1">
    <source>
        <dbReference type="PROSITE" id="PS51340"/>
    </source>
</evidence>
<dbReference type="PROSITE" id="PS51340">
    <property type="entry name" value="MOSC"/>
    <property type="match status" value="1"/>
</dbReference>
<dbReference type="AlphaFoldDB" id="A0A1D8TP45"/>
<dbReference type="GO" id="GO:0003824">
    <property type="term" value="F:catalytic activity"/>
    <property type="evidence" value="ECO:0007669"/>
    <property type="project" value="InterPro"/>
</dbReference>
<accession>A0A1D8TP45</accession>